<dbReference type="SUPFAM" id="SSF52540">
    <property type="entry name" value="P-loop containing nucleoside triphosphate hydrolases"/>
    <property type="match status" value="2"/>
</dbReference>
<sequence length="680" mass="80281">MTKGDALGMAQEKKGKCFPVQHILFLKTHKTGSSTMANIFFRYGNSKNLTFVLSPGTLLGWPHKFHITHPLRLFSKAPNILCSHARFNKEPMNWLFPKETSKYVTILRNPVDNFESVFNFAQLGKSLGFGDNLDGLERFLTKGIDFNRTHNGLMSHLARNPMMFDLGLNYKFYQNLTAVQKYVRFLDKEFDLVMIMDYFDESLVLMKRLLCWELEDILYVKLNARLDKEIARNLSKTVQENIKRWNMADVLLFDHFNATFWRKVKMEGPSFNDDLIAFRRRKEETKRLCLKDEMQQERAYHEKKGDALGMAQEKKGKCFPVQHILFLKTHKTGSSTMANIFFRYGNSKNLTFVLSPGTLLGWPHKFHITHPLRLFSKAPNILCSHARFNKEPMNWLFPKETSKYVTILRNPVDNFESVFNFAQLGKSLGFGDNLDGLERFLTKGIDFNRTHNGLMSHLARNPMMFDLGLNYKFYQNLTAVQKYVRFLDKEFDLVMIMDYFDESLVLMKRLLCWELEDILYVKLNARLDKEIARNLSKTVQENIKRWNMADVLLFDHFNATFWRKVKMEGPSFNDDLIAFRRRKEETKRLCLKDEMQQERAYHEKFVKGYLVRNDLTPRLKVWCGHFVRKENSFLDYLRKTRLIKLRNAGLDKFIRVEKETDWNIAKDLQYKPITSTQIIH</sequence>
<dbReference type="Pfam" id="PF06990">
    <property type="entry name" value="Gal-3-0_sulfotr"/>
    <property type="match status" value="2"/>
</dbReference>
<dbReference type="GO" id="GO:0009247">
    <property type="term" value="P:glycolipid biosynthetic process"/>
    <property type="evidence" value="ECO:0007669"/>
    <property type="project" value="InterPro"/>
</dbReference>
<keyword evidence="7" id="KW-0333">Golgi apparatus</keyword>
<evidence type="ECO:0000256" key="9">
    <source>
        <dbReference type="ARBA" id="ARBA00023180"/>
    </source>
</evidence>
<dbReference type="InterPro" id="IPR009729">
    <property type="entry name" value="Gal-3-0_sulfotransfrase"/>
</dbReference>
<accession>A0A2B4RTH1</accession>
<protein>
    <submittedName>
        <fullName evidence="10">Galactosylceramide sulfotransferase</fullName>
    </submittedName>
</protein>
<evidence type="ECO:0000256" key="7">
    <source>
        <dbReference type="ARBA" id="ARBA00023034"/>
    </source>
</evidence>
<dbReference type="InterPro" id="IPR027417">
    <property type="entry name" value="P-loop_NTPase"/>
</dbReference>
<evidence type="ECO:0000313" key="10">
    <source>
        <dbReference type="EMBL" id="PFX20456.1"/>
    </source>
</evidence>
<evidence type="ECO:0000256" key="2">
    <source>
        <dbReference type="ARBA" id="ARBA00008124"/>
    </source>
</evidence>
<dbReference type="GO" id="GO:0001733">
    <property type="term" value="F:galactosylceramide sulfotransferase activity"/>
    <property type="evidence" value="ECO:0007669"/>
    <property type="project" value="InterPro"/>
</dbReference>
<organism evidence="10 11">
    <name type="scientific">Stylophora pistillata</name>
    <name type="common">Smooth cauliflower coral</name>
    <dbReference type="NCBI Taxonomy" id="50429"/>
    <lineage>
        <taxon>Eukaryota</taxon>
        <taxon>Metazoa</taxon>
        <taxon>Cnidaria</taxon>
        <taxon>Anthozoa</taxon>
        <taxon>Hexacorallia</taxon>
        <taxon>Scleractinia</taxon>
        <taxon>Astrocoeniina</taxon>
        <taxon>Pocilloporidae</taxon>
        <taxon>Stylophora</taxon>
    </lineage>
</organism>
<reference evidence="11" key="1">
    <citation type="journal article" date="2017" name="bioRxiv">
        <title>Comparative analysis of the genomes of Stylophora pistillata and Acropora digitifera provides evidence for extensive differences between species of corals.</title>
        <authorList>
            <person name="Voolstra C.R."/>
            <person name="Li Y."/>
            <person name="Liew Y.J."/>
            <person name="Baumgarten S."/>
            <person name="Zoccola D."/>
            <person name="Flot J.-F."/>
            <person name="Tambutte S."/>
            <person name="Allemand D."/>
            <person name="Aranda M."/>
        </authorList>
    </citation>
    <scope>NUCLEOTIDE SEQUENCE [LARGE SCALE GENOMIC DNA]</scope>
</reference>
<proteinExistence type="inferred from homology"/>
<dbReference type="PANTHER" id="PTHR14647">
    <property type="entry name" value="GALACTOSE-3-O-SULFOTRANSFERASE"/>
    <property type="match status" value="1"/>
</dbReference>
<keyword evidence="5" id="KW-0735">Signal-anchor</keyword>
<evidence type="ECO:0000313" key="11">
    <source>
        <dbReference type="Proteomes" id="UP000225706"/>
    </source>
</evidence>
<dbReference type="Proteomes" id="UP000225706">
    <property type="component" value="Unassembled WGS sequence"/>
</dbReference>
<dbReference type="Gene3D" id="3.40.50.300">
    <property type="entry name" value="P-loop containing nucleotide triphosphate hydrolases"/>
    <property type="match status" value="2"/>
</dbReference>
<name>A0A2B4RTH1_STYPI</name>
<keyword evidence="4" id="KW-0812">Transmembrane</keyword>
<comment type="subcellular location">
    <subcellularLocation>
        <location evidence="1">Golgi apparatus membrane</location>
        <topology evidence="1">Single-pass type II membrane protein</topology>
    </subcellularLocation>
</comment>
<comment type="caution">
    <text evidence="10">The sequence shown here is derived from an EMBL/GenBank/DDBJ whole genome shotgun (WGS) entry which is preliminary data.</text>
</comment>
<dbReference type="GO" id="GO:0000139">
    <property type="term" value="C:Golgi membrane"/>
    <property type="evidence" value="ECO:0007669"/>
    <property type="project" value="UniProtKB-SubCell"/>
</dbReference>
<evidence type="ECO:0000256" key="5">
    <source>
        <dbReference type="ARBA" id="ARBA00022968"/>
    </source>
</evidence>
<evidence type="ECO:0000256" key="3">
    <source>
        <dbReference type="ARBA" id="ARBA00022679"/>
    </source>
</evidence>
<keyword evidence="9" id="KW-0325">Glycoprotein</keyword>
<keyword evidence="6" id="KW-1133">Transmembrane helix</keyword>
<evidence type="ECO:0000256" key="1">
    <source>
        <dbReference type="ARBA" id="ARBA00004323"/>
    </source>
</evidence>
<dbReference type="AlphaFoldDB" id="A0A2B4RTH1"/>
<comment type="similarity">
    <text evidence="2">Belongs to the galactose-3-O-sulfotransferase family.</text>
</comment>
<keyword evidence="11" id="KW-1185">Reference proteome</keyword>
<keyword evidence="8" id="KW-0472">Membrane</keyword>
<gene>
    <name evidence="10" type="primary">GAL3ST1</name>
    <name evidence="10" type="ORF">AWC38_SpisGene15090</name>
</gene>
<dbReference type="EMBL" id="LSMT01000316">
    <property type="protein sequence ID" value="PFX20456.1"/>
    <property type="molecule type" value="Genomic_DNA"/>
</dbReference>
<evidence type="ECO:0000256" key="4">
    <source>
        <dbReference type="ARBA" id="ARBA00022692"/>
    </source>
</evidence>
<evidence type="ECO:0000256" key="8">
    <source>
        <dbReference type="ARBA" id="ARBA00023136"/>
    </source>
</evidence>
<dbReference type="PANTHER" id="PTHR14647:SF87">
    <property type="entry name" value="PUTATIVE-RELATED"/>
    <property type="match status" value="1"/>
</dbReference>
<dbReference type="OrthoDB" id="5963456at2759"/>
<keyword evidence="3 10" id="KW-0808">Transferase</keyword>
<evidence type="ECO:0000256" key="6">
    <source>
        <dbReference type="ARBA" id="ARBA00022989"/>
    </source>
</evidence>